<keyword evidence="2" id="KW-0472">Membrane</keyword>
<keyword evidence="2" id="KW-1133">Transmembrane helix</keyword>
<proteinExistence type="predicted"/>
<keyword evidence="2" id="KW-0812">Transmembrane</keyword>
<dbReference type="AlphaFoldDB" id="X6NKQ2"/>
<evidence type="ECO:0000313" key="4">
    <source>
        <dbReference type="Proteomes" id="UP000023152"/>
    </source>
</evidence>
<dbReference type="EMBL" id="ASPP01007845">
    <property type="protein sequence ID" value="ETO26488.1"/>
    <property type="molecule type" value="Genomic_DNA"/>
</dbReference>
<protein>
    <submittedName>
        <fullName evidence="3">Uncharacterized protein</fullName>
    </submittedName>
</protein>
<evidence type="ECO:0000256" key="1">
    <source>
        <dbReference type="SAM" id="MobiDB-lite"/>
    </source>
</evidence>
<feature type="transmembrane region" description="Helical" evidence="2">
    <location>
        <begin position="451"/>
        <end position="470"/>
    </location>
</feature>
<organism evidence="3 4">
    <name type="scientific">Reticulomyxa filosa</name>
    <dbReference type="NCBI Taxonomy" id="46433"/>
    <lineage>
        <taxon>Eukaryota</taxon>
        <taxon>Sar</taxon>
        <taxon>Rhizaria</taxon>
        <taxon>Retaria</taxon>
        <taxon>Foraminifera</taxon>
        <taxon>Monothalamids</taxon>
        <taxon>Reticulomyxidae</taxon>
        <taxon>Reticulomyxa</taxon>
    </lineage>
</organism>
<reference evidence="3 4" key="1">
    <citation type="journal article" date="2013" name="Curr. Biol.">
        <title>The Genome of the Foraminiferan Reticulomyxa filosa.</title>
        <authorList>
            <person name="Glockner G."/>
            <person name="Hulsmann N."/>
            <person name="Schleicher M."/>
            <person name="Noegel A.A."/>
            <person name="Eichinger L."/>
            <person name="Gallinger C."/>
            <person name="Pawlowski J."/>
            <person name="Sierra R."/>
            <person name="Euteneuer U."/>
            <person name="Pillet L."/>
            <person name="Moustafa A."/>
            <person name="Platzer M."/>
            <person name="Groth M."/>
            <person name="Szafranski K."/>
            <person name="Schliwa M."/>
        </authorList>
    </citation>
    <scope>NUCLEOTIDE SEQUENCE [LARGE SCALE GENOMIC DNA]</scope>
</reference>
<sequence length="471" mass="55198">MVAVHWNSTHLQVLLQQLLHYLRNCLSKSEYIQCVSSLLRSLGMIMFERSSVLPKSVLEEYFLTISPMINVNVEQECMKILASMPRNTHNEYIYQQLHSILNTNKSKHEYIIPILYFHYYMYSKNRMASQHQQQQFHTKNTAIHSNVDLFPDEFLLPDNLHQRYKYNNYFDVHRLLLMKANICMDERNGLENGNSSTDPMNNPDLELPLYARDARRFVWNARKLAAMCISHVILKSWNSEQQCIPLIIRNHPTIVESICECLQQIYNEYYHYPKVIIENTHDLSRNITPIVIALKKIIVEMSSWHNGNAETNGIYWIKDGCWTETVRILQKLMVIGTRSEQNGNGDVDDNANDNGNSNGDEKHVLKDVSTHLKMTSEEHLSQNDDPNGSNTNFKVATSTNRHRHRNRVTFDWAGKEFHQITRHYGIGYTSENVLSSTEREHIDQFTPENTFFMPLFCSFFLIYFILFVYVV</sequence>
<keyword evidence="4" id="KW-1185">Reference proteome</keyword>
<feature type="region of interest" description="Disordered" evidence="1">
    <location>
        <begin position="339"/>
        <end position="362"/>
    </location>
</feature>
<evidence type="ECO:0000256" key="2">
    <source>
        <dbReference type="SAM" id="Phobius"/>
    </source>
</evidence>
<dbReference type="Proteomes" id="UP000023152">
    <property type="component" value="Unassembled WGS sequence"/>
</dbReference>
<evidence type="ECO:0000313" key="3">
    <source>
        <dbReference type="EMBL" id="ETO26488.1"/>
    </source>
</evidence>
<comment type="caution">
    <text evidence="3">The sequence shown here is derived from an EMBL/GenBank/DDBJ whole genome shotgun (WGS) entry which is preliminary data.</text>
</comment>
<gene>
    <name evidence="3" type="ORF">RFI_10652</name>
</gene>
<name>X6NKQ2_RETFI</name>
<accession>X6NKQ2</accession>